<keyword evidence="2" id="KW-0474">Menaquinone biosynthesis</keyword>
<sequence>MLRHLLMAVLLAAGAPALADKLPRLVLAGPSSSVSNPLIHMVESGALDDLADKVEFVSWRDPDQLRLLALNQQADVLAMPVNVAANLYNRGAKLRMLNVSTWGLLWLVSREQGLSTLDDLRGKEIAMPFRGDMPDILFGLLAERAGIDVRKDLRLRYVATPIDAMQLLLMRRTDHALLAEPAISMALRKASEGPLGLVAPDLYRSVDLQQEWGRLLQREARIPQAGIALMASVKDQPQIAARIAQAYADSLQWCSTNAERCGQLVASHLPMLSAEAVTDSLAVAQMAAVPAAEARAEVEYLFELLLKKNPALIGGKLPADDFYSPVSDQP</sequence>
<dbReference type="AlphaFoldDB" id="A0A0D7EBA4"/>
<accession>A0A0D7EBA4</accession>
<dbReference type="PANTHER" id="PTHR30024:SF46">
    <property type="entry name" value="ABC TRANSPORTER, SUBSTRATE-BINDING LIPOPROTEIN"/>
    <property type="match status" value="1"/>
</dbReference>
<name>A0A0D7EBA4_STUST</name>
<dbReference type="EMBL" id="JXXD01000027">
    <property type="protein sequence ID" value="KIZ37765.1"/>
    <property type="molecule type" value="Genomic_DNA"/>
</dbReference>
<dbReference type="GO" id="GO:0009234">
    <property type="term" value="P:menaquinone biosynthetic process"/>
    <property type="evidence" value="ECO:0007669"/>
    <property type="project" value="UniProtKB-UniPathway"/>
</dbReference>
<dbReference type="InterPro" id="IPR003773">
    <property type="entry name" value="Menaquinone_biosynth"/>
</dbReference>
<feature type="chain" id="PRO_5002319430" evidence="4">
    <location>
        <begin position="20"/>
        <end position="330"/>
    </location>
</feature>
<dbReference type="RefSeq" id="WP_044314252.1">
    <property type="nucleotide sequence ID" value="NZ_JXXD01000027.1"/>
</dbReference>
<evidence type="ECO:0000256" key="1">
    <source>
        <dbReference type="ARBA" id="ARBA00004863"/>
    </source>
</evidence>
<gene>
    <name evidence="5" type="ORF">LO50_04535</name>
</gene>
<comment type="pathway">
    <text evidence="1">Quinol/quinone metabolism; menaquinone biosynthesis.</text>
</comment>
<proteinExistence type="predicted"/>
<evidence type="ECO:0000313" key="5">
    <source>
        <dbReference type="EMBL" id="KIZ37765.1"/>
    </source>
</evidence>
<dbReference type="SUPFAM" id="SSF53850">
    <property type="entry name" value="Periplasmic binding protein-like II"/>
    <property type="match status" value="1"/>
</dbReference>
<keyword evidence="3" id="KW-0456">Lyase</keyword>
<dbReference type="PIRSF" id="PIRSF027386">
    <property type="entry name" value="UCP027386_ABC_sbc_TM0202"/>
    <property type="match status" value="1"/>
</dbReference>
<evidence type="ECO:0000256" key="4">
    <source>
        <dbReference type="SAM" id="SignalP"/>
    </source>
</evidence>
<dbReference type="Gene3D" id="3.40.190.10">
    <property type="entry name" value="Periplasmic binding protein-like II"/>
    <property type="match status" value="2"/>
</dbReference>
<reference evidence="5 6" key="1">
    <citation type="submission" date="2014-11" db="EMBL/GenBank/DDBJ databases">
        <title>Genomics and ecophysiology of heterotrophic nitrogen fixing bacteria isolated from estuarine surface water.</title>
        <authorList>
            <person name="Bentzon-Tilia M."/>
            <person name="Severin I."/>
            <person name="Hansen L.H."/>
            <person name="Riemann L."/>
        </authorList>
    </citation>
    <scope>NUCLEOTIDE SEQUENCE [LARGE SCALE GENOMIC DNA]</scope>
    <source>
        <strain evidence="5 6">BAL361</strain>
    </source>
</reference>
<protein>
    <submittedName>
        <fullName evidence="5">ABC transporter substrate-binding protein</fullName>
    </submittedName>
</protein>
<keyword evidence="4" id="KW-0732">Signal</keyword>
<comment type="caution">
    <text evidence="5">The sequence shown here is derived from an EMBL/GenBank/DDBJ whole genome shotgun (WGS) entry which is preliminary data.</text>
</comment>
<evidence type="ECO:0000313" key="6">
    <source>
        <dbReference type="Proteomes" id="UP000032439"/>
    </source>
</evidence>
<dbReference type="InterPro" id="IPR027024">
    <property type="entry name" value="UCP027386_ABC_sbc_TM0202"/>
</dbReference>
<evidence type="ECO:0000256" key="3">
    <source>
        <dbReference type="ARBA" id="ARBA00023239"/>
    </source>
</evidence>
<dbReference type="Proteomes" id="UP000032439">
    <property type="component" value="Unassembled WGS sequence"/>
</dbReference>
<organism evidence="5 6">
    <name type="scientific">Stutzerimonas stutzeri</name>
    <name type="common">Pseudomonas stutzeri</name>
    <dbReference type="NCBI Taxonomy" id="316"/>
    <lineage>
        <taxon>Bacteria</taxon>
        <taxon>Pseudomonadati</taxon>
        <taxon>Pseudomonadota</taxon>
        <taxon>Gammaproteobacteria</taxon>
        <taxon>Pseudomonadales</taxon>
        <taxon>Pseudomonadaceae</taxon>
        <taxon>Stutzerimonas</taxon>
    </lineage>
</organism>
<evidence type="ECO:0000256" key="2">
    <source>
        <dbReference type="ARBA" id="ARBA00022428"/>
    </source>
</evidence>
<dbReference type="PANTHER" id="PTHR30024">
    <property type="entry name" value="ALIPHATIC SULFONATES-BINDING PROTEIN-RELATED"/>
    <property type="match status" value="1"/>
</dbReference>
<dbReference type="UniPathway" id="UPA00079"/>
<dbReference type="GO" id="GO:0016829">
    <property type="term" value="F:lyase activity"/>
    <property type="evidence" value="ECO:0007669"/>
    <property type="project" value="UniProtKB-KW"/>
</dbReference>
<feature type="signal peptide" evidence="4">
    <location>
        <begin position="1"/>
        <end position="19"/>
    </location>
</feature>
<dbReference type="Pfam" id="PF02621">
    <property type="entry name" value="VitK2_biosynth"/>
    <property type="match status" value="1"/>
</dbReference>
<dbReference type="PATRIC" id="fig|316.110.peg.2826"/>